<protein>
    <submittedName>
        <fullName evidence="3">Variable surface protein</fullName>
    </submittedName>
</protein>
<evidence type="ECO:0000313" key="4">
    <source>
        <dbReference type="Proteomes" id="UP000195521"/>
    </source>
</evidence>
<keyword evidence="2" id="KW-0472">Membrane</keyword>
<keyword evidence="2" id="KW-0812">Transmembrane</keyword>
<organism evidence="3 4">
    <name type="scientific">Plasmodium gonderi</name>
    <dbReference type="NCBI Taxonomy" id="77519"/>
    <lineage>
        <taxon>Eukaryota</taxon>
        <taxon>Sar</taxon>
        <taxon>Alveolata</taxon>
        <taxon>Apicomplexa</taxon>
        <taxon>Aconoidasida</taxon>
        <taxon>Haemosporida</taxon>
        <taxon>Plasmodiidae</taxon>
        <taxon>Plasmodium</taxon>
        <taxon>Plasmodium (Plasmodium)</taxon>
    </lineage>
</organism>
<gene>
    <name evidence="3" type="ORF">PGO_000705</name>
</gene>
<keyword evidence="4" id="KW-1185">Reference proteome</keyword>
<evidence type="ECO:0000313" key="3">
    <source>
        <dbReference type="EMBL" id="GAW84033.1"/>
    </source>
</evidence>
<reference evidence="4" key="1">
    <citation type="submission" date="2017-04" db="EMBL/GenBank/DDBJ databases">
        <title>Plasmodium gonderi genome.</title>
        <authorList>
            <person name="Arisue N."/>
            <person name="Honma H."/>
            <person name="Kawai S."/>
            <person name="Tougan T."/>
            <person name="Tanabe K."/>
            <person name="Horii T."/>
        </authorList>
    </citation>
    <scope>NUCLEOTIDE SEQUENCE [LARGE SCALE GENOMIC DNA]</scope>
    <source>
        <strain evidence="4">ATCC 30045</strain>
    </source>
</reference>
<proteinExistence type="predicted"/>
<dbReference type="EMBL" id="BDQF01000072">
    <property type="protein sequence ID" value="GAW84033.1"/>
    <property type="molecule type" value="Genomic_DNA"/>
</dbReference>
<accession>A0A1Y1JUF4</accession>
<name>A0A1Y1JUF4_PLAGO</name>
<keyword evidence="2" id="KW-1133">Transmembrane helix</keyword>
<feature type="coiled-coil region" evidence="1">
    <location>
        <begin position="180"/>
        <end position="211"/>
    </location>
</feature>
<keyword evidence="1" id="KW-0175">Coiled coil</keyword>
<comment type="caution">
    <text evidence="3">The sequence shown here is derived from an EMBL/GenBank/DDBJ whole genome shotgun (WGS) entry which is preliminary data.</text>
</comment>
<dbReference type="GeneID" id="39744841"/>
<dbReference type="AlphaFoldDB" id="A0A1Y1JUF4"/>
<dbReference type="Proteomes" id="UP000195521">
    <property type="component" value="Unassembled WGS sequence"/>
</dbReference>
<feature type="transmembrane region" description="Helical" evidence="2">
    <location>
        <begin position="277"/>
        <end position="303"/>
    </location>
</feature>
<dbReference type="RefSeq" id="XP_028546622.1">
    <property type="nucleotide sequence ID" value="XM_028690821.1"/>
</dbReference>
<evidence type="ECO:0000256" key="2">
    <source>
        <dbReference type="SAM" id="Phobius"/>
    </source>
</evidence>
<evidence type="ECO:0000256" key="1">
    <source>
        <dbReference type="SAM" id="Coils"/>
    </source>
</evidence>
<sequence length="345" mass="40925">MTSDTISEDKDFDFNGIFPVCTDGFNWDKEAYRGEPDANKFTSLCSGFYIQESKGNRSTDFSKLCRVLALYLKYIGAKEEYVRKNCCKLFYYKLKKDIIDIFLKNEYPEANVCYQKMIDYRKNGLDIQISNICKDDFVNIDVDSCKIMENLFEIYNYINLFKSNSYQRTTQKMRDFMSCIKKLETHSDKYKNRLKEELDKIIKICVQYRNNWEGWHKSASDLLTESWIEKRRIYFNGEAAKTKSIHVQTQTLESTVFDSQASMSTDTGGETSTGINIGMVFITFSIFIMIIILYKYTPYFSFLKPRVRKIRRRLNKNNKNNLDLMYSFDVEYKNLIHDRYNMAYK</sequence>